<keyword evidence="4" id="KW-1185">Reference proteome</keyword>
<feature type="compositionally biased region" description="Low complexity" evidence="1">
    <location>
        <begin position="310"/>
        <end position="324"/>
    </location>
</feature>
<dbReference type="Proteomes" id="UP000438106">
    <property type="component" value="Unassembled WGS sequence"/>
</dbReference>
<dbReference type="PANTHER" id="PTHR34700">
    <property type="entry name" value="POTASSIUM BINDING PROTEIN KBP"/>
    <property type="match status" value="1"/>
</dbReference>
<evidence type="ECO:0000313" key="4">
    <source>
        <dbReference type="Proteomes" id="UP000438106"/>
    </source>
</evidence>
<dbReference type="EMBL" id="WQRF01000001">
    <property type="protein sequence ID" value="MVS97669.1"/>
    <property type="molecule type" value="Genomic_DNA"/>
</dbReference>
<feature type="region of interest" description="Disordered" evidence="1">
    <location>
        <begin position="248"/>
        <end position="406"/>
    </location>
</feature>
<feature type="compositionally biased region" description="Low complexity" evidence="1">
    <location>
        <begin position="335"/>
        <end position="375"/>
    </location>
</feature>
<dbReference type="Gene3D" id="2.60.40.10">
    <property type="entry name" value="Immunoglobulins"/>
    <property type="match status" value="1"/>
</dbReference>
<gene>
    <name evidence="3" type="ORF">GO014_01320</name>
</gene>
<dbReference type="PROSITE" id="PS51782">
    <property type="entry name" value="LYSM"/>
    <property type="match status" value="1"/>
</dbReference>
<dbReference type="SMART" id="SM00257">
    <property type="entry name" value="LysM"/>
    <property type="match status" value="1"/>
</dbReference>
<comment type="caution">
    <text evidence="3">The sequence shown here is derived from an EMBL/GenBank/DDBJ whole genome shotgun (WGS) entry which is preliminary data.</text>
</comment>
<accession>A0A7X3K2L5</accession>
<evidence type="ECO:0000313" key="3">
    <source>
        <dbReference type="EMBL" id="MVS97669.1"/>
    </source>
</evidence>
<feature type="compositionally biased region" description="Low complexity" evidence="1">
    <location>
        <begin position="557"/>
        <end position="581"/>
    </location>
</feature>
<evidence type="ECO:0000259" key="2">
    <source>
        <dbReference type="PROSITE" id="PS51782"/>
    </source>
</evidence>
<dbReference type="RefSeq" id="WP_157288818.1">
    <property type="nucleotide sequence ID" value="NZ_WQRF01000001.1"/>
</dbReference>
<dbReference type="InterPro" id="IPR013783">
    <property type="entry name" value="Ig-like_fold"/>
</dbReference>
<feature type="compositionally biased region" description="Polar residues" evidence="1">
    <location>
        <begin position="277"/>
        <end position="286"/>
    </location>
</feature>
<dbReference type="Pfam" id="PF01476">
    <property type="entry name" value="LysM"/>
    <property type="match status" value="1"/>
</dbReference>
<feature type="region of interest" description="Disordered" evidence="1">
    <location>
        <begin position="505"/>
        <end position="535"/>
    </location>
</feature>
<organism evidence="3 4">
    <name type="scientific">Devosia marina</name>
    <dbReference type="NCBI Taxonomy" id="2683198"/>
    <lineage>
        <taxon>Bacteria</taxon>
        <taxon>Pseudomonadati</taxon>
        <taxon>Pseudomonadota</taxon>
        <taxon>Alphaproteobacteria</taxon>
        <taxon>Hyphomicrobiales</taxon>
        <taxon>Devosiaceae</taxon>
        <taxon>Devosia</taxon>
    </lineage>
</organism>
<feature type="region of interest" description="Disordered" evidence="1">
    <location>
        <begin position="557"/>
        <end position="609"/>
    </location>
</feature>
<proteinExistence type="predicted"/>
<feature type="compositionally biased region" description="Low complexity" evidence="1">
    <location>
        <begin position="598"/>
        <end position="608"/>
    </location>
</feature>
<feature type="compositionally biased region" description="Low complexity" evidence="1">
    <location>
        <begin position="510"/>
        <end position="523"/>
    </location>
</feature>
<dbReference type="PANTHER" id="PTHR34700:SF4">
    <property type="entry name" value="PHAGE-LIKE ELEMENT PBSX PROTEIN XKDP"/>
    <property type="match status" value="1"/>
</dbReference>
<evidence type="ECO:0000256" key="1">
    <source>
        <dbReference type="SAM" id="MobiDB-lite"/>
    </source>
</evidence>
<reference evidence="3 4" key="1">
    <citation type="submission" date="2019-12" db="EMBL/GenBank/DDBJ databases">
        <title>Devosia maris sp. nov., isolated from the deep seawater.</title>
        <authorList>
            <person name="Liu Y."/>
        </authorList>
    </citation>
    <scope>NUCLEOTIDE SEQUENCE [LARGE SCALE GENOMIC DNA]</scope>
    <source>
        <strain evidence="3 4">L53-10-65</strain>
    </source>
</reference>
<dbReference type="InterPro" id="IPR052196">
    <property type="entry name" value="Bact_Kbp"/>
</dbReference>
<dbReference type="CDD" id="cd00118">
    <property type="entry name" value="LysM"/>
    <property type="match status" value="1"/>
</dbReference>
<sequence length="709" mass="72142">MNFYREGKLAETAPKRPLALTIGAAAVTLLVVLGVLSGPSIVTCFNSPEGMGQCLRGKMVEVGLIPAPPAPAVAETDAPAEEVVANVEEAVPAEPELDVTPALEAEADVDQVVAATFGLLRAEPDGSVVIAGSGTPGSRVEVFANGELLGTVEVGSSGDWVFVPDTPLPPGGLEITLGEEGKPGTAEDSFIVVIDEDKTSQPLVVASTPGEASEVLQGLTDPAQIAQAPVPAQKPATTEAPISAAAPETAGAGEPADVAEPAVESETAVAAPVEQADVSQPSTATESVPAVPAPESDADRSVDEPAMDVAALPEPAEPDASSAAEPPPATRESLPTQEAPATQAAAVAADAAEPAAATDSTEPAEPVVEPPVESEVATEDTVDAAETPVAATDEPVVDQTPAEEPAPVQTAVVVPPTIDAIELENDRTFFAGAGPDGGIIRLYVDDSFVADTTVEGGRWLVEAGPVLDSPSQRVRVDLLQPGSADVIARAEVDFVVDVPGADTPIDVAQAPAPESEPASAPETTAPPVPAPAADAPVEPAVVAPDVPAIEADVAVPEEGTPQPAETPEPVVAEPEQPSEAPDVQVAAGDQTKPVSAQPTTTPTAADAPASEELQQALAEPVESAVETVSDEPTVPTMVAVSLGDPDAQRFASGKAIIRRGDNLWTIARRVYGEGLKYTTIYQANTGQIRDPDRIYPGQVFDLPEEVPVQ</sequence>
<dbReference type="Gene3D" id="3.10.350.10">
    <property type="entry name" value="LysM domain"/>
    <property type="match status" value="1"/>
</dbReference>
<name>A0A7X3K2L5_9HYPH</name>
<dbReference type="AlphaFoldDB" id="A0A7X3K2L5"/>
<protein>
    <submittedName>
        <fullName evidence="3">LysM peptidoglycan-binding domain-containing protein</fullName>
    </submittedName>
</protein>
<dbReference type="InterPro" id="IPR036779">
    <property type="entry name" value="LysM_dom_sf"/>
</dbReference>
<feature type="domain" description="LysM" evidence="2">
    <location>
        <begin position="653"/>
        <end position="702"/>
    </location>
</feature>
<dbReference type="InterPro" id="IPR018392">
    <property type="entry name" value="LysM"/>
</dbReference>
<dbReference type="SUPFAM" id="SSF54106">
    <property type="entry name" value="LysM domain"/>
    <property type="match status" value="1"/>
</dbReference>